<dbReference type="GO" id="GO:0004519">
    <property type="term" value="F:endonuclease activity"/>
    <property type="evidence" value="ECO:0007669"/>
    <property type="project" value="UniProtKB-KW"/>
</dbReference>
<evidence type="ECO:0000256" key="7">
    <source>
        <dbReference type="ARBA" id="ARBA00022918"/>
    </source>
</evidence>
<dbReference type="PANTHER" id="PTHR37984:SF5">
    <property type="entry name" value="PROTEIN NYNRIN-LIKE"/>
    <property type="match status" value="1"/>
</dbReference>
<dbReference type="EC" id="2.7.7.49" evidence="1"/>
<dbReference type="InterPro" id="IPR041373">
    <property type="entry name" value="RT_RNaseH"/>
</dbReference>
<feature type="domain" description="Integrase catalytic" evidence="10">
    <location>
        <begin position="904"/>
        <end position="1055"/>
    </location>
</feature>
<evidence type="ECO:0000256" key="2">
    <source>
        <dbReference type="ARBA" id="ARBA00022679"/>
    </source>
</evidence>
<evidence type="ECO:0000256" key="4">
    <source>
        <dbReference type="ARBA" id="ARBA00022722"/>
    </source>
</evidence>
<dbReference type="GO" id="GO:0042575">
    <property type="term" value="C:DNA polymerase complex"/>
    <property type="evidence" value="ECO:0007669"/>
    <property type="project" value="UniProtKB-ARBA"/>
</dbReference>
<dbReference type="SUPFAM" id="SSF56672">
    <property type="entry name" value="DNA/RNA polymerases"/>
    <property type="match status" value="1"/>
</dbReference>
<dbReference type="CDD" id="cd01647">
    <property type="entry name" value="RT_LTR"/>
    <property type="match status" value="1"/>
</dbReference>
<dbReference type="Pfam" id="PF13650">
    <property type="entry name" value="Asp_protease_2"/>
    <property type="match status" value="1"/>
</dbReference>
<accession>A0ABD2WEF3</accession>
<dbReference type="Gene3D" id="3.30.420.10">
    <property type="entry name" value="Ribonuclease H-like superfamily/Ribonuclease H"/>
    <property type="match status" value="1"/>
</dbReference>
<keyword evidence="5" id="KW-0255">Endonuclease</keyword>
<evidence type="ECO:0000313" key="12">
    <source>
        <dbReference type="Proteomes" id="UP001627154"/>
    </source>
</evidence>
<dbReference type="FunFam" id="1.10.340.70:FF:000001">
    <property type="entry name" value="Retrovirus-related Pol polyprotein from transposon gypsy-like Protein"/>
    <property type="match status" value="1"/>
</dbReference>
<evidence type="ECO:0000259" key="10">
    <source>
        <dbReference type="PROSITE" id="PS50994"/>
    </source>
</evidence>
<dbReference type="InterPro" id="IPR012337">
    <property type="entry name" value="RNaseH-like_sf"/>
</dbReference>
<dbReference type="Pfam" id="PF17921">
    <property type="entry name" value="Integrase_H2C2"/>
    <property type="match status" value="1"/>
</dbReference>
<dbReference type="InterPro" id="IPR043502">
    <property type="entry name" value="DNA/RNA_pol_sf"/>
</dbReference>
<dbReference type="Proteomes" id="UP001627154">
    <property type="component" value="Unassembled WGS sequence"/>
</dbReference>
<evidence type="ECO:0000313" key="11">
    <source>
        <dbReference type="EMBL" id="KAL3390979.1"/>
    </source>
</evidence>
<dbReference type="SUPFAM" id="SSF53098">
    <property type="entry name" value="Ribonuclease H-like"/>
    <property type="match status" value="1"/>
</dbReference>
<keyword evidence="12" id="KW-1185">Reference proteome</keyword>
<evidence type="ECO:0000256" key="8">
    <source>
        <dbReference type="SAM" id="MobiDB-lite"/>
    </source>
</evidence>
<dbReference type="FunFam" id="3.10.20.370:FF:000001">
    <property type="entry name" value="Retrovirus-related Pol polyprotein from transposon 17.6-like protein"/>
    <property type="match status" value="1"/>
</dbReference>
<feature type="domain" description="Reverse transcriptase" evidence="9">
    <location>
        <begin position="366"/>
        <end position="546"/>
    </location>
</feature>
<dbReference type="InterPro" id="IPR050951">
    <property type="entry name" value="Retrovirus_Pol_polyprotein"/>
</dbReference>
<keyword evidence="2" id="KW-0808">Transferase</keyword>
<dbReference type="FunFam" id="3.30.70.270:FF:000026">
    <property type="entry name" value="Transposon Ty3-G Gag-Pol polyprotein"/>
    <property type="match status" value="1"/>
</dbReference>
<name>A0ABD2WEF3_9HYME</name>
<dbReference type="Gene3D" id="2.40.70.10">
    <property type="entry name" value="Acid Proteases"/>
    <property type="match status" value="1"/>
</dbReference>
<evidence type="ECO:0000256" key="3">
    <source>
        <dbReference type="ARBA" id="ARBA00022695"/>
    </source>
</evidence>
<dbReference type="InterPro" id="IPR043128">
    <property type="entry name" value="Rev_trsase/Diguanyl_cyclase"/>
</dbReference>
<dbReference type="Gene3D" id="3.10.10.10">
    <property type="entry name" value="HIV Type 1 Reverse Transcriptase, subunit A, domain 1"/>
    <property type="match status" value="1"/>
</dbReference>
<sequence>MICEVVSSGSPSYDCDADEACAREKQREEGESRCVRMDDDVRREAEESLADEDVKRKDASRKVEFTGRVSDMPLGEQLQWLGQALGQASGDCSESPISHAAREEERVAAMMRENRDFINVRVNGEVYRAMYDTGAQVTIVGPRVAEKLKDRLHETPTNIKMPFTPVLSRTIGTLTVQVEIDGRVEPMRWRAMSYGDDDIILGADFKNLWQVDTCTSEQQWRVRGGPWHDFCALNEAALDIFVECAGLSVASVNEIHAIGEVFERVYGESRNVACCAELEQNNSCDDSDEYGDVCVSAGLCELSDEQKRALEATIERLLATKPSGLGLTTLTEHHIDVQGANPIKHHPRRMLPKMLEIAHAEVDKMLADGVIERSASAWSSAPVIVKKADGSNRFCIDYRDLNKVTKKDAYPVPNIDHILDKLRRARYITTIDLKSAYFQIKMEESSKKFTAFAIPASGLYQFLRLPYGLCNAPASFQRLIDALFGPEFEPHVFGYLDDIIIVTESFDEHMKWVEIVLTKLRDAGLTVNRKKCDFCCSRVKYLGYVLDSDGLRVDSEKVQPVLRYPAPTNVKELRRFLGMVGWYARFIPNDSDLTKPLLELLHKDAEWRWIREHQSAFEALKRAITEAPVLARPDFSKPFVVQCDASDVAIGGVLTQVHEDGEHPIVYVSRVLTPAERNYNTSEKECLALLWAIKKLRSYLEGYHFVAITDHSALQYLRILKEPTGRLARWALEMQQWDYEVVHRKGKYNELPDALSRVCEIESNDEVVESANVGTMNVCDIDDEAYAARIEEVLASPERWRNWCVRNGMLYRYKYDAILDPVTNESAGWKLVVPKNHRERVLCEAHCDISSSHLGVEKTYERVAREYFWRGMYHDVHEFVRICDTCQRYKPAQTGPQGLMGKRVFEEPWTVIAMDCMEFPKSKAQNKNLIVIIDLFTRWVEIRPARAATAKAVISALEELVVFRWGTPEVLITDNGTEFINKDVAKTLEEFGIHHTTIPSYCARTNPTERANRTIKTTIKSYVGADHRNWDVHVHELRYGGTVVDASLSGIFKFR</sequence>
<evidence type="ECO:0000256" key="6">
    <source>
        <dbReference type="ARBA" id="ARBA00022801"/>
    </source>
</evidence>
<reference evidence="11 12" key="1">
    <citation type="journal article" date="2024" name="bioRxiv">
        <title>A reference genome for Trichogramma kaykai: A tiny desert-dwelling parasitoid wasp with competing sex-ratio distorters.</title>
        <authorList>
            <person name="Culotta J."/>
            <person name="Lindsey A.R."/>
        </authorList>
    </citation>
    <scope>NUCLEOTIDE SEQUENCE [LARGE SCALE GENOMIC DNA]</scope>
    <source>
        <strain evidence="11 12">KSX58</strain>
    </source>
</reference>
<dbReference type="PROSITE" id="PS50878">
    <property type="entry name" value="RT_POL"/>
    <property type="match status" value="1"/>
</dbReference>
<dbReference type="SUPFAM" id="SSF50630">
    <property type="entry name" value="Acid proteases"/>
    <property type="match status" value="1"/>
</dbReference>
<proteinExistence type="predicted"/>
<dbReference type="GO" id="GO:0016787">
    <property type="term" value="F:hydrolase activity"/>
    <property type="evidence" value="ECO:0007669"/>
    <property type="project" value="UniProtKB-KW"/>
</dbReference>
<feature type="region of interest" description="Disordered" evidence="8">
    <location>
        <begin position="26"/>
        <end position="53"/>
    </location>
</feature>
<dbReference type="CDD" id="cd00303">
    <property type="entry name" value="retropepsin_like"/>
    <property type="match status" value="1"/>
</dbReference>
<dbReference type="CDD" id="cd09274">
    <property type="entry name" value="RNase_HI_RT_Ty3"/>
    <property type="match status" value="1"/>
</dbReference>
<dbReference type="InterPro" id="IPR000477">
    <property type="entry name" value="RT_dom"/>
</dbReference>
<dbReference type="Gene3D" id="3.30.70.270">
    <property type="match status" value="2"/>
</dbReference>
<evidence type="ECO:0000256" key="1">
    <source>
        <dbReference type="ARBA" id="ARBA00012493"/>
    </source>
</evidence>
<gene>
    <name evidence="11" type="ORF">TKK_014234</name>
</gene>
<dbReference type="InterPro" id="IPR001584">
    <property type="entry name" value="Integrase_cat-core"/>
</dbReference>
<dbReference type="InterPro" id="IPR036397">
    <property type="entry name" value="RNaseH_sf"/>
</dbReference>
<dbReference type="Gene3D" id="1.10.340.70">
    <property type="match status" value="1"/>
</dbReference>
<keyword evidence="6" id="KW-0378">Hydrolase</keyword>
<keyword evidence="4" id="KW-0540">Nuclease</keyword>
<protein>
    <recommendedName>
        <fullName evidence="1">RNA-directed DNA polymerase</fullName>
        <ecNumber evidence="1">2.7.7.49</ecNumber>
    </recommendedName>
</protein>
<organism evidence="11 12">
    <name type="scientific">Trichogramma kaykai</name>
    <dbReference type="NCBI Taxonomy" id="54128"/>
    <lineage>
        <taxon>Eukaryota</taxon>
        <taxon>Metazoa</taxon>
        <taxon>Ecdysozoa</taxon>
        <taxon>Arthropoda</taxon>
        <taxon>Hexapoda</taxon>
        <taxon>Insecta</taxon>
        <taxon>Pterygota</taxon>
        <taxon>Neoptera</taxon>
        <taxon>Endopterygota</taxon>
        <taxon>Hymenoptera</taxon>
        <taxon>Apocrita</taxon>
        <taxon>Proctotrupomorpha</taxon>
        <taxon>Chalcidoidea</taxon>
        <taxon>Trichogrammatidae</taxon>
        <taxon>Trichogramma</taxon>
    </lineage>
</organism>
<evidence type="ECO:0000256" key="5">
    <source>
        <dbReference type="ARBA" id="ARBA00022759"/>
    </source>
</evidence>
<comment type="caution">
    <text evidence="11">The sequence shown here is derived from an EMBL/GenBank/DDBJ whole genome shotgun (WGS) entry which is preliminary data.</text>
</comment>
<keyword evidence="7" id="KW-0695">RNA-directed DNA polymerase</keyword>
<dbReference type="AlphaFoldDB" id="A0ABD2WEF3"/>
<dbReference type="PROSITE" id="PS50994">
    <property type="entry name" value="INTEGRASE"/>
    <property type="match status" value="1"/>
</dbReference>
<dbReference type="PANTHER" id="PTHR37984">
    <property type="entry name" value="PROTEIN CBG26694"/>
    <property type="match status" value="1"/>
</dbReference>
<dbReference type="Pfam" id="PF17917">
    <property type="entry name" value="RT_RNaseH"/>
    <property type="match status" value="1"/>
</dbReference>
<evidence type="ECO:0000259" key="9">
    <source>
        <dbReference type="PROSITE" id="PS50878"/>
    </source>
</evidence>
<dbReference type="Pfam" id="PF00078">
    <property type="entry name" value="RVT_1"/>
    <property type="match status" value="1"/>
</dbReference>
<dbReference type="InterPro" id="IPR041588">
    <property type="entry name" value="Integrase_H2C2"/>
</dbReference>
<dbReference type="InterPro" id="IPR021109">
    <property type="entry name" value="Peptidase_aspartic_dom_sf"/>
</dbReference>
<dbReference type="Pfam" id="PF00665">
    <property type="entry name" value="rve"/>
    <property type="match status" value="1"/>
</dbReference>
<dbReference type="EMBL" id="JBJJXI010000113">
    <property type="protein sequence ID" value="KAL3390979.1"/>
    <property type="molecule type" value="Genomic_DNA"/>
</dbReference>
<dbReference type="GO" id="GO:0003964">
    <property type="term" value="F:RNA-directed DNA polymerase activity"/>
    <property type="evidence" value="ECO:0007669"/>
    <property type="project" value="UniProtKB-KW"/>
</dbReference>
<keyword evidence="3" id="KW-0548">Nucleotidyltransferase</keyword>